<accession>A0ACC2N381</accession>
<protein>
    <submittedName>
        <fullName evidence="1">Uncharacterized protein</fullName>
    </submittedName>
</protein>
<comment type="caution">
    <text evidence="1">The sequence shown here is derived from an EMBL/GenBank/DDBJ whole genome shotgun (WGS) entry which is preliminary data.</text>
</comment>
<keyword evidence="2" id="KW-1185">Reference proteome</keyword>
<dbReference type="Proteomes" id="UP001239111">
    <property type="component" value="Chromosome 4"/>
</dbReference>
<organism evidence="1 2">
    <name type="scientific">Eretmocerus hayati</name>
    <dbReference type="NCBI Taxonomy" id="131215"/>
    <lineage>
        <taxon>Eukaryota</taxon>
        <taxon>Metazoa</taxon>
        <taxon>Ecdysozoa</taxon>
        <taxon>Arthropoda</taxon>
        <taxon>Hexapoda</taxon>
        <taxon>Insecta</taxon>
        <taxon>Pterygota</taxon>
        <taxon>Neoptera</taxon>
        <taxon>Endopterygota</taxon>
        <taxon>Hymenoptera</taxon>
        <taxon>Apocrita</taxon>
        <taxon>Proctotrupomorpha</taxon>
        <taxon>Chalcidoidea</taxon>
        <taxon>Aphelinidae</taxon>
        <taxon>Aphelininae</taxon>
        <taxon>Eretmocerus</taxon>
    </lineage>
</organism>
<evidence type="ECO:0000313" key="1">
    <source>
        <dbReference type="EMBL" id="KAJ8664774.1"/>
    </source>
</evidence>
<gene>
    <name evidence="1" type="ORF">QAD02_006436</name>
</gene>
<evidence type="ECO:0000313" key="2">
    <source>
        <dbReference type="Proteomes" id="UP001239111"/>
    </source>
</evidence>
<name>A0ACC2N381_9HYME</name>
<proteinExistence type="predicted"/>
<sequence length="273" mass="30848">MEIDNSHIHGTASSQFSYKSPQEWSKQFPTCGGRRQSPINIDSRNSQIKEYPPIRFNGYGKAPRSMNVTNDGHTVEITTTWANQEVPTISGGPLNGPYEFEEVHFHWGNNNHVGSEHTINGRQFSLEMHVVHFRKSYGTFTEALKHGDGIAVLGYIFFGTSNSDNNEGIRRLLRSTAPQQAFGPGESELISPFPLTFFNLDFTRKGYYTYLGSLTTPPCTESVIWLVPKSIRNIDSRELAAFRSFPLDNEDDHDYRPVRPLNGRSVFSVRGIK</sequence>
<dbReference type="EMBL" id="CM056744">
    <property type="protein sequence ID" value="KAJ8664774.1"/>
    <property type="molecule type" value="Genomic_DNA"/>
</dbReference>
<reference evidence="1" key="1">
    <citation type="submission" date="2023-04" db="EMBL/GenBank/DDBJ databases">
        <title>A chromosome-level genome assembly of the parasitoid wasp Eretmocerus hayati.</title>
        <authorList>
            <person name="Zhong Y."/>
            <person name="Liu S."/>
            <person name="Liu Y."/>
        </authorList>
    </citation>
    <scope>NUCLEOTIDE SEQUENCE</scope>
    <source>
        <strain evidence="1">ZJU_SS_LIU_2023</strain>
    </source>
</reference>